<dbReference type="EMBL" id="ASHM01070598">
    <property type="protein sequence ID" value="PNX55190.1"/>
    <property type="molecule type" value="Genomic_DNA"/>
</dbReference>
<accession>A0A2K3JMC7</accession>
<reference evidence="1 2" key="2">
    <citation type="journal article" date="2017" name="Front. Plant Sci.">
        <title>Gene Classification and Mining of Molecular Markers Useful in Red Clover (Trifolium pratense) Breeding.</title>
        <authorList>
            <person name="Istvanek J."/>
            <person name="Dluhosova J."/>
            <person name="Dluhos P."/>
            <person name="Patkova L."/>
            <person name="Nedelnik J."/>
            <person name="Repkova J."/>
        </authorList>
    </citation>
    <scope>NUCLEOTIDE SEQUENCE [LARGE SCALE GENOMIC DNA]</scope>
    <source>
        <strain evidence="2">cv. Tatra</strain>
        <tissue evidence="1">Young leaves</tissue>
    </source>
</reference>
<evidence type="ECO:0000313" key="1">
    <source>
        <dbReference type="EMBL" id="PNX55190.1"/>
    </source>
</evidence>
<dbReference type="PANTHER" id="PTHR33116:SF86">
    <property type="entry name" value="REVERSE TRANSCRIPTASE DOMAIN-CONTAINING PROTEIN"/>
    <property type="match status" value="1"/>
</dbReference>
<evidence type="ECO:0000313" key="2">
    <source>
        <dbReference type="Proteomes" id="UP000236291"/>
    </source>
</evidence>
<name>A0A2K3JMC7_TRIPR</name>
<reference evidence="1 2" key="1">
    <citation type="journal article" date="2014" name="Am. J. Bot.">
        <title>Genome assembly and annotation for red clover (Trifolium pratense; Fabaceae).</title>
        <authorList>
            <person name="Istvanek J."/>
            <person name="Jaros M."/>
            <person name="Krenek A."/>
            <person name="Repkova J."/>
        </authorList>
    </citation>
    <scope>NUCLEOTIDE SEQUENCE [LARGE SCALE GENOMIC DNA]</scope>
    <source>
        <strain evidence="2">cv. Tatra</strain>
        <tissue evidence="1">Young leaves</tissue>
    </source>
</reference>
<gene>
    <name evidence="1" type="ORF">L195_g048817</name>
</gene>
<comment type="caution">
    <text evidence="1">The sequence shown here is derived from an EMBL/GenBank/DDBJ whole genome shotgun (WGS) entry which is preliminary data.</text>
</comment>
<dbReference type="PANTHER" id="PTHR33116">
    <property type="entry name" value="REVERSE TRANSCRIPTASE ZINC-BINDING DOMAIN-CONTAINING PROTEIN-RELATED-RELATED"/>
    <property type="match status" value="1"/>
</dbReference>
<dbReference type="AlphaFoldDB" id="A0A2K3JMC7"/>
<protein>
    <submittedName>
        <fullName evidence="1">Ribonuclease H</fullName>
    </submittedName>
</protein>
<dbReference type="Proteomes" id="UP000236291">
    <property type="component" value="Unassembled WGS sequence"/>
</dbReference>
<proteinExistence type="predicted"/>
<feature type="non-terminal residue" evidence="1">
    <location>
        <position position="148"/>
    </location>
</feature>
<organism evidence="1 2">
    <name type="scientific">Trifolium pratense</name>
    <name type="common">Red clover</name>
    <dbReference type="NCBI Taxonomy" id="57577"/>
    <lineage>
        <taxon>Eukaryota</taxon>
        <taxon>Viridiplantae</taxon>
        <taxon>Streptophyta</taxon>
        <taxon>Embryophyta</taxon>
        <taxon>Tracheophyta</taxon>
        <taxon>Spermatophyta</taxon>
        <taxon>Magnoliopsida</taxon>
        <taxon>eudicotyledons</taxon>
        <taxon>Gunneridae</taxon>
        <taxon>Pentapetalae</taxon>
        <taxon>rosids</taxon>
        <taxon>fabids</taxon>
        <taxon>Fabales</taxon>
        <taxon>Fabaceae</taxon>
        <taxon>Papilionoideae</taxon>
        <taxon>50 kb inversion clade</taxon>
        <taxon>NPAAA clade</taxon>
        <taxon>Hologalegina</taxon>
        <taxon>IRL clade</taxon>
        <taxon>Trifolieae</taxon>
        <taxon>Trifolium</taxon>
    </lineage>
</organism>
<sequence length="148" mass="17214">MVGRSKKETFAFIKDRVWKRINSWRGRPLSKAGNEVMIKSVLQAIPSYVMSVYIIPNATVNDIEKMLNSFWWGGEYSKQDTSQFPHSSFLEANIGNNPSYVRRSLWKSRHVLTLGCRWRIGDGSKIKVMHDPWLRGERNSWARSPQVQ</sequence>